<organism evidence="2">
    <name type="scientific">anaerobic digester metagenome</name>
    <dbReference type="NCBI Taxonomy" id="1263854"/>
    <lineage>
        <taxon>unclassified sequences</taxon>
        <taxon>metagenomes</taxon>
        <taxon>ecological metagenomes</taxon>
    </lineage>
</organism>
<dbReference type="SUPFAM" id="SSF82689">
    <property type="entry name" value="Mechanosensitive channel protein MscS (YggB), C-terminal domain"/>
    <property type="match status" value="1"/>
</dbReference>
<accession>A0A485M6B1</accession>
<dbReference type="Gene3D" id="3.30.70.100">
    <property type="match status" value="1"/>
</dbReference>
<feature type="region of interest" description="Disordered" evidence="1">
    <location>
        <begin position="38"/>
        <end position="76"/>
    </location>
</feature>
<dbReference type="AlphaFoldDB" id="A0A485M6B1"/>
<dbReference type="InterPro" id="IPR011066">
    <property type="entry name" value="MscS_channel_C_sf"/>
</dbReference>
<gene>
    <name evidence="2" type="ORF">SCFA_3550005</name>
</gene>
<evidence type="ECO:0000313" key="2">
    <source>
        <dbReference type="EMBL" id="VFU17132.1"/>
    </source>
</evidence>
<feature type="compositionally biased region" description="Basic and acidic residues" evidence="1">
    <location>
        <begin position="38"/>
        <end position="57"/>
    </location>
</feature>
<evidence type="ECO:0000256" key="1">
    <source>
        <dbReference type="SAM" id="MobiDB-lite"/>
    </source>
</evidence>
<protein>
    <recommendedName>
        <fullName evidence="3">Small-conductance mechanosensitive channel</fullName>
    </recommendedName>
</protein>
<dbReference type="GO" id="GO:0016020">
    <property type="term" value="C:membrane"/>
    <property type="evidence" value="ECO:0007669"/>
    <property type="project" value="InterPro"/>
</dbReference>
<reference evidence="2" key="1">
    <citation type="submission" date="2019-03" db="EMBL/GenBank/DDBJ databases">
        <authorList>
            <person name="Hao L."/>
        </authorList>
    </citation>
    <scope>NUCLEOTIDE SEQUENCE</scope>
</reference>
<proteinExistence type="predicted"/>
<name>A0A485M6B1_9ZZZZ</name>
<dbReference type="EMBL" id="CAADRN010000285">
    <property type="protein sequence ID" value="VFU17132.1"/>
    <property type="molecule type" value="Genomic_DNA"/>
</dbReference>
<sequence length="76" mass="9051">MPAKYWAVERELRRRFKNALDRAGIEIPYPRRVLYQREEEPQIIKEQQKEDNKKNTDKPISVAETAEIPDCRQPGI</sequence>
<evidence type="ECO:0008006" key="3">
    <source>
        <dbReference type="Google" id="ProtNLM"/>
    </source>
</evidence>